<organismHost>
    <name type="scientific">Acanthamoeba polyphaga</name>
    <name type="common">Amoeba</name>
    <dbReference type="NCBI Taxonomy" id="5757"/>
</organismHost>
<accession>A0A2L2DMH5</accession>
<dbReference type="Proteomes" id="UP000279644">
    <property type="component" value="Segment"/>
</dbReference>
<sequence>MNIWNKIRGYDQISNINNNFDNDDFNKFIKLCKQDFNKSNYKTHFKDFDQKQISKIIDNHPKIIKSKSNIKIIKALLLLQPNIIFKLSKSDFINIFPCIKNYIDGNVCNSLGNTFIYYFVDDIRNIIKILQSDIDLNINNINNTGETFVHYMFLKWYVPPKKKYIMSLINTLISRDYNFDIVDRKGFNFLTLLFKLGNIKKNNTPYYLEIKKCILDTNIKPFMSTHWIKFIIDLCNNSESNRIYNIIWFELLMDDIISKNNESTLLDLVTNNNNVLNQDDIIQILSLSFNICPKYFENMMIWSYNDGNTFMHIIAKIQYDKVINYVIDKYNFISKPNAIGQYPRDIYQTRKISNLLN</sequence>
<proteinExistence type="predicted"/>
<name>A0A2L2DMH5_MIMIV</name>
<reference evidence="1" key="1">
    <citation type="journal article" date="2017" name="Front. Microbiol.">
        <title>Genome Characterization of the First Mimiviruses of Lineage C Isolated in Brazil.</title>
        <authorList>
            <person name="Assis F.L."/>
            <person name="Franco-Luiz A.P.M."/>
            <person name="Dos Santos R.N."/>
            <person name="Campos F.S."/>
            <person name="Dornas F.P."/>
            <person name="Borato P.V.M."/>
            <person name="Franco A.C."/>
            <person name="Abrahao J.S."/>
            <person name="Colson P."/>
            <person name="Scola B."/>
        </authorList>
    </citation>
    <scope>NUCLEOTIDE SEQUENCE [LARGE SCALE GENOMIC DNA]</scope>
</reference>
<protein>
    <recommendedName>
        <fullName evidence="2">Ankyrin repeat protein</fullName>
    </recommendedName>
</protein>
<organism evidence="1">
    <name type="scientific">Acanthamoeba polyphaga mimivirus</name>
    <name type="common">APMV</name>
    <dbReference type="NCBI Taxonomy" id="212035"/>
    <lineage>
        <taxon>Viruses</taxon>
        <taxon>Varidnaviria</taxon>
        <taxon>Bamfordvirae</taxon>
        <taxon>Nucleocytoviricota</taxon>
        <taxon>Megaviricetes</taxon>
        <taxon>Imitervirales</taxon>
        <taxon>Mimiviridae</taxon>
        <taxon>Megamimivirinae</taxon>
        <taxon>Mimivirus</taxon>
        <taxon>Mimivirus bradfordmassiliense</taxon>
    </lineage>
</organism>
<dbReference type="InterPro" id="IPR036770">
    <property type="entry name" value="Ankyrin_rpt-contain_sf"/>
</dbReference>
<evidence type="ECO:0008006" key="2">
    <source>
        <dbReference type="Google" id="ProtNLM"/>
    </source>
</evidence>
<dbReference type="SUPFAM" id="SSF48403">
    <property type="entry name" value="Ankyrin repeat"/>
    <property type="match status" value="1"/>
</dbReference>
<evidence type="ECO:0000313" key="1">
    <source>
        <dbReference type="EMBL" id="AVG47371.1"/>
    </source>
</evidence>
<dbReference type="EMBL" id="MG602508">
    <property type="protein sequence ID" value="AVG47371.1"/>
    <property type="molecule type" value="Genomic_DNA"/>
</dbReference>